<keyword evidence="2" id="KW-0238">DNA-binding</keyword>
<evidence type="ECO:0000313" key="5">
    <source>
        <dbReference type="EMBL" id="OOM71041.1"/>
    </source>
</evidence>
<dbReference type="RefSeq" id="WP_077849922.1">
    <property type="nucleotide sequence ID" value="NZ_LZZM01000234.1"/>
</dbReference>
<evidence type="ECO:0000256" key="3">
    <source>
        <dbReference type="ARBA" id="ARBA00023163"/>
    </source>
</evidence>
<dbReference type="SMART" id="SM00347">
    <property type="entry name" value="HTH_MARR"/>
    <property type="match status" value="1"/>
</dbReference>
<dbReference type="Gene3D" id="1.10.10.10">
    <property type="entry name" value="Winged helix-like DNA-binding domain superfamily/Winged helix DNA-binding domain"/>
    <property type="match status" value="1"/>
</dbReference>
<dbReference type="PRINTS" id="PR00598">
    <property type="entry name" value="HTHMARR"/>
</dbReference>
<organism evidence="5 6">
    <name type="scientific">Clostridium puniceum</name>
    <dbReference type="NCBI Taxonomy" id="29367"/>
    <lineage>
        <taxon>Bacteria</taxon>
        <taxon>Bacillati</taxon>
        <taxon>Bacillota</taxon>
        <taxon>Clostridia</taxon>
        <taxon>Eubacteriales</taxon>
        <taxon>Clostridiaceae</taxon>
        <taxon>Clostridium</taxon>
    </lineage>
</organism>
<reference evidence="5 6" key="1">
    <citation type="submission" date="2016-05" db="EMBL/GenBank/DDBJ databases">
        <title>Microbial solvent formation.</title>
        <authorList>
            <person name="Poehlein A."/>
            <person name="Montoya Solano J.D."/>
            <person name="Flitsch S."/>
            <person name="Krabben P."/>
            <person name="Duerre P."/>
            <person name="Daniel R."/>
        </authorList>
    </citation>
    <scope>NUCLEOTIDE SEQUENCE [LARGE SCALE GENOMIC DNA]</scope>
    <source>
        <strain evidence="5 6">DSM 2619</strain>
    </source>
</reference>
<dbReference type="EMBL" id="LZZM01000234">
    <property type="protein sequence ID" value="OOM71041.1"/>
    <property type="molecule type" value="Genomic_DNA"/>
</dbReference>
<evidence type="ECO:0000256" key="2">
    <source>
        <dbReference type="ARBA" id="ARBA00023125"/>
    </source>
</evidence>
<protein>
    <submittedName>
        <fullName evidence="5">MarR family protein</fullName>
    </submittedName>
</protein>
<dbReference type="PANTHER" id="PTHR42756">
    <property type="entry name" value="TRANSCRIPTIONAL REGULATOR, MARR"/>
    <property type="match status" value="1"/>
</dbReference>
<feature type="domain" description="HTH marR-type" evidence="4">
    <location>
        <begin position="1"/>
        <end position="138"/>
    </location>
</feature>
<keyword evidence="3" id="KW-0804">Transcription</keyword>
<keyword evidence="6" id="KW-1185">Reference proteome</keyword>
<proteinExistence type="predicted"/>
<dbReference type="PROSITE" id="PS50995">
    <property type="entry name" value="HTH_MARR_2"/>
    <property type="match status" value="1"/>
</dbReference>
<dbReference type="GO" id="GO:0003677">
    <property type="term" value="F:DNA binding"/>
    <property type="evidence" value="ECO:0007669"/>
    <property type="project" value="UniProtKB-KW"/>
</dbReference>
<comment type="caution">
    <text evidence="5">The sequence shown here is derived from an EMBL/GenBank/DDBJ whole genome shotgun (WGS) entry which is preliminary data.</text>
</comment>
<dbReference type="PANTHER" id="PTHR42756:SF1">
    <property type="entry name" value="TRANSCRIPTIONAL REPRESSOR OF EMRAB OPERON"/>
    <property type="match status" value="1"/>
</dbReference>
<dbReference type="GO" id="GO:0003700">
    <property type="term" value="F:DNA-binding transcription factor activity"/>
    <property type="evidence" value="ECO:0007669"/>
    <property type="project" value="InterPro"/>
</dbReference>
<dbReference type="Proteomes" id="UP000190890">
    <property type="component" value="Unassembled WGS sequence"/>
</dbReference>
<evidence type="ECO:0000313" key="6">
    <source>
        <dbReference type="Proteomes" id="UP000190890"/>
    </source>
</evidence>
<name>A0A1S8T0A1_9CLOT</name>
<accession>A0A1S8T0A1</accession>
<dbReference type="InterPro" id="IPR036390">
    <property type="entry name" value="WH_DNA-bd_sf"/>
</dbReference>
<keyword evidence="1" id="KW-0805">Transcription regulation</keyword>
<evidence type="ECO:0000259" key="4">
    <source>
        <dbReference type="PROSITE" id="PS50995"/>
    </source>
</evidence>
<evidence type="ECO:0000256" key="1">
    <source>
        <dbReference type="ARBA" id="ARBA00023015"/>
    </source>
</evidence>
<dbReference type="InterPro" id="IPR000835">
    <property type="entry name" value="HTH_MarR-typ"/>
</dbReference>
<sequence>MKNECLLSKINEINTISNKYLAKKIKEEGLPILQNHILLFYILPEDGSALIFNEISNIWQISKSSLSDIINKYESQGIINKCVCVEDKRSVYISLKPEGIYIRHKLKNIEAEILDLMLSNFDKDEKQSFEDNINKALNNIKKML</sequence>
<dbReference type="OrthoDB" id="9799747at2"/>
<gene>
    <name evidence="5" type="ORF">CLPUN_50330</name>
</gene>
<dbReference type="STRING" id="29367.CLPUN_50330"/>
<dbReference type="SUPFAM" id="SSF46785">
    <property type="entry name" value="Winged helix' DNA-binding domain"/>
    <property type="match status" value="1"/>
</dbReference>
<dbReference type="InterPro" id="IPR036388">
    <property type="entry name" value="WH-like_DNA-bd_sf"/>
</dbReference>
<dbReference type="AlphaFoldDB" id="A0A1S8T0A1"/>